<dbReference type="Proteomes" id="UP000824469">
    <property type="component" value="Unassembled WGS sequence"/>
</dbReference>
<feature type="non-terminal residue" evidence="1">
    <location>
        <position position="1"/>
    </location>
</feature>
<protein>
    <submittedName>
        <fullName evidence="1">Uncharacterized protein</fullName>
    </submittedName>
</protein>
<reference evidence="1 2" key="1">
    <citation type="journal article" date="2021" name="Nat. Plants">
        <title>The Taxus genome provides insights into paclitaxel biosynthesis.</title>
        <authorList>
            <person name="Xiong X."/>
            <person name="Gou J."/>
            <person name="Liao Q."/>
            <person name="Li Y."/>
            <person name="Zhou Q."/>
            <person name="Bi G."/>
            <person name="Li C."/>
            <person name="Du R."/>
            <person name="Wang X."/>
            <person name="Sun T."/>
            <person name="Guo L."/>
            <person name="Liang H."/>
            <person name="Lu P."/>
            <person name="Wu Y."/>
            <person name="Zhang Z."/>
            <person name="Ro D.K."/>
            <person name="Shang Y."/>
            <person name="Huang S."/>
            <person name="Yan J."/>
        </authorList>
    </citation>
    <scope>NUCLEOTIDE SEQUENCE [LARGE SCALE GENOMIC DNA]</scope>
    <source>
        <strain evidence="1">Ta-2019</strain>
    </source>
</reference>
<dbReference type="AlphaFoldDB" id="A0AA38C0Z2"/>
<feature type="non-terminal residue" evidence="1">
    <location>
        <position position="67"/>
    </location>
</feature>
<dbReference type="EMBL" id="JAHRHJ020003144">
    <property type="protein sequence ID" value="KAH9292416.1"/>
    <property type="molecule type" value="Genomic_DNA"/>
</dbReference>
<sequence>IPEEERNKGPEDCIIHVYHFRRGSSQNDNIENFGEPFLFLTRSGETLASTEGAYQEKIRSARGSIHK</sequence>
<organism evidence="1 2">
    <name type="scientific">Taxus chinensis</name>
    <name type="common">Chinese yew</name>
    <name type="synonym">Taxus wallichiana var. chinensis</name>
    <dbReference type="NCBI Taxonomy" id="29808"/>
    <lineage>
        <taxon>Eukaryota</taxon>
        <taxon>Viridiplantae</taxon>
        <taxon>Streptophyta</taxon>
        <taxon>Embryophyta</taxon>
        <taxon>Tracheophyta</taxon>
        <taxon>Spermatophyta</taxon>
        <taxon>Pinopsida</taxon>
        <taxon>Pinidae</taxon>
        <taxon>Conifers II</taxon>
        <taxon>Cupressales</taxon>
        <taxon>Taxaceae</taxon>
        <taxon>Taxus</taxon>
    </lineage>
</organism>
<gene>
    <name evidence="1" type="ORF">KI387_042406</name>
</gene>
<evidence type="ECO:0000313" key="2">
    <source>
        <dbReference type="Proteomes" id="UP000824469"/>
    </source>
</evidence>
<proteinExistence type="predicted"/>
<keyword evidence="2" id="KW-1185">Reference proteome</keyword>
<comment type="caution">
    <text evidence="1">The sequence shown here is derived from an EMBL/GenBank/DDBJ whole genome shotgun (WGS) entry which is preliminary data.</text>
</comment>
<name>A0AA38C0Z2_TAXCH</name>
<evidence type="ECO:0000313" key="1">
    <source>
        <dbReference type="EMBL" id="KAH9292416.1"/>
    </source>
</evidence>
<accession>A0AA38C0Z2</accession>